<dbReference type="GO" id="GO:0004674">
    <property type="term" value="F:protein serine/threonine kinase activity"/>
    <property type="evidence" value="ECO:0007669"/>
    <property type="project" value="UniProtKB-KW"/>
</dbReference>
<keyword evidence="4" id="KW-0418">Kinase</keyword>
<sequence>MRAIYLIPCHSTHEDRKLFSWEKAGMDEIRTAESLQCDFATIRDSTDNFSEENKLGQGGFGPVYKAWRNWIEGTATSIVDPSLINNGPRTEILRCIHIGLLCVQENADWEGRVTVGMSSSVTASIREIVRNMATGKIRTHDKADRAMVELV</sequence>
<evidence type="ECO:0000256" key="2">
    <source>
        <dbReference type="ARBA" id="ARBA00022679"/>
    </source>
</evidence>
<proteinExistence type="predicted"/>
<dbReference type="PANTHER" id="PTHR27002">
    <property type="entry name" value="RECEPTOR-LIKE SERINE/THREONINE-PROTEIN KINASE SD1-8"/>
    <property type="match status" value="1"/>
</dbReference>
<accession>A0AAN7M344</accession>
<evidence type="ECO:0000313" key="7">
    <source>
        <dbReference type="Proteomes" id="UP001346149"/>
    </source>
</evidence>
<keyword evidence="1" id="KW-0723">Serine/threonine-protein kinase</keyword>
<evidence type="ECO:0000256" key="1">
    <source>
        <dbReference type="ARBA" id="ARBA00022527"/>
    </source>
</evidence>
<evidence type="ECO:0000313" key="6">
    <source>
        <dbReference type="EMBL" id="KAK4797694.1"/>
    </source>
</evidence>
<dbReference type="Gene3D" id="3.30.200.20">
    <property type="entry name" value="Phosphorylase Kinase, domain 1"/>
    <property type="match status" value="1"/>
</dbReference>
<protein>
    <submittedName>
        <fullName evidence="6">Uncharacterized protein</fullName>
    </submittedName>
</protein>
<dbReference type="EMBL" id="JAXQNO010000005">
    <property type="protein sequence ID" value="KAK4797694.1"/>
    <property type="molecule type" value="Genomic_DNA"/>
</dbReference>
<evidence type="ECO:0000256" key="3">
    <source>
        <dbReference type="ARBA" id="ARBA00022741"/>
    </source>
</evidence>
<dbReference type="PANTHER" id="PTHR27002:SF1073">
    <property type="entry name" value="CYSTEINE-RICH RECEPTOR-LIKE PROTEIN KINASE 29"/>
    <property type="match status" value="1"/>
</dbReference>
<gene>
    <name evidence="6" type="ORF">SAY86_030020</name>
</gene>
<dbReference type="GO" id="GO:0005886">
    <property type="term" value="C:plasma membrane"/>
    <property type="evidence" value="ECO:0007669"/>
    <property type="project" value="TreeGrafter"/>
</dbReference>
<name>A0AAN7M344_TRANT</name>
<evidence type="ECO:0000256" key="4">
    <source>
        <dbReference type="ARBA" id="ARBA00022777"/>
    </source>
</evidence>
<dbReference type="AlphaFoldDB" id="A0AAN7M344"/>
<dbReference type="GO" id="GO:0005524">
    <property type="term" value="F:ATP binding"/>
    <property type="evidence" value="ECO:0007669"/>
    <property type="project" value="UniProtKB-KW"/>
</dbReference>
<organism evidence="6 7">
    <name type="scientific">Trapa natans</name>
    <name type="common">Water chestnut</name>
    <dbReference type="NCBI Taxonomy" id="22666"/>
    <lineage>
        <taxon>Eukaryota</taxon>
        <taxon>Viridiplantae</taxon>
        <taxon>Streptophyta</taxon>
        <taxon>Embryophyta</taxon>
        <taxon>Tracheophyta</taxon>
        <taxon>Spermatophyta</taxon>
        <taxon>Magnoliopsida</taxon>
        <taxon>eudicotyledons</taxon>
        <taxon>Gunneridae</taxon>
        <taxon>Pentapetalae</taxon>
        <taxon>rosids</taxon>
        <taxon>malvids</taxon>
        <taxon>Myrtales</taxon>
        <taxon>Lythraceae</taxon>
        <taxon>Trapa</taxon>
    </lineage>
</organism>
<dbReference type="SUPFAM" id="SSF56112">
    <property type="entry name" value="Protein kinase-like (PK-like)"/>
    <property type="match status" value="1"/>
</dbReference>
<evidence type="ECO:0000256" key="5">
    <source>
        <dbReference type="ARBA" id="ARBA00022840"/>
    </source>
</evidence>
<dbReference type="Proteomes" id="UP001346149">
    <property type="component" value="Unassembled WGS sequence"/>
</dbReference>
<keyword evidence="2" id="KW-0808">Transferase</keyword>
<keyword evidence="7" id="KW-1185">Reference proteome</keyword>
<comment type="caution">
    <text evidence="6">The sequence shown here is derived from an EMBL/GenBank/DDBJ whole genome shotgun (WGS) entry which is preliminary data.</text>
</comment>
<keyword evidence="5" id="KW-0067">ATP-binding</keyword>
<keyword evidence="3" id="KW-0547">Nucleotide-binding</keyword>
<reference evidence="6 7" key="1">
    <citation type="journal article" date="2023" name="Hortic Res">
        <title>Pangenome of water caltrop reveals structural variations and asymmetric subgenome divergence after allopolyploidization.</title>
        <authorList>
            <person name="Zhang X."/>
            <person name="Chen Y."/>
            <person name="Wang L."/>
            <person name="Yuan Y."/>
            <person name="Fang M."/>
            <person name="Shi L."/>
            <person name="Lu R."/>
            <person name="Comes H.P."/>
            <person name="Ma Y."/>
            <person name="Chen Y."/>
            <person name="Huang G."/>
            <person name="Zhou Y."/>
            <person name="Zheng Z."/>
            <person name="Qiu Y."/>
        </authorList>
    </citation>
    <scope>NUCLEOTIDE SEQUENCE [LARGE SCALE GENOMIC DNA]</scope>
    <source>
        <strain evidence="6">F231</strain>
    </source>
</reference>
<dbReference type="InterPro" id="IPR011009">
    <property type="entry name" value="Kinase-like_dom_sf"/>
</dbReference>